<dbReference type="PANTHER" id="PTHR19855">
    <property type="entry name" value="WD40 REPEAT PROTEIN 12, 37"/>
    <property type="match status" value="1"/>
</dbReference>
<evidence type="ECO:0000256" key="1">
    <source>
        <dbReference type="SAM" id="MobiDB-lite"/>
    </source>
</evidence>
<dbReference type="InterPro" id="IPR015943">
    <property type="entry name" value="WD40/YVTN_repeat-like_dom_sf"/>
</dbReference>
<gene>
    <name evidence="2" type="ORF">QVD17_05591</name>
</gene>
<comment type="caution">
    <text evidence="2">The sequence shown here is derived from an EMBL/GenBank/DDBJ whole genome shotgun (WGS) entry which is preliminary data.</text>
</comment>
<dbReference type="InterPro" id="IPR036322">
    <property type="entry name" value="WD40_repeat_dom_sf"/>
</dbReference>
<accession>A0AAD8PBM5</accession>
<dbReference type="SMART" id="SM00320">
    <property type="entry name" value="WD40"/>
    <property type="match status" value="4"/>
</dbReference>
<evidence type="ECO:0000313" key="2">
    <source>
        <dbReference type="EMBL" id="KAK1439771.1"/>
    </source>
</evidence>
<dbReference type="Proteomes" id="UP001229421">
    <property type="component" value="Unassembled WGS sequence"/>
</dbReference>
<organism evidence="2 3">
    <name type="scientific">Tagetes erecta</name>
    <name type="common">African marigold</name>
    <dbReference type="NCBI Taxonomy" id="13708"/>
    <lineage>
        <taxon>Eukaryota</taxon>
        <taxon>Viridiplantae</taxon>
        <taxon>Streptophyta</taxon>
        <taxon>Embryophyta</taxon>
        <taxon>Tracheophyta</taxon>
        <taxon>Spermatophyta</taxon>
        <taxon>Magnoliopsida</taxon>
        <taxon>eudicotyledons</taxon>
        <taxon>Gunneridae</taxon>
        <taxon>Pentapetalae</taxon>
        <taxon>asterids</taxon>
        <taxon>campanulids</taxon>
        <taxon>Asterales</taxon>
        <taxon>Asteraceae</taxon>
        <taxon>Asteroideae</taxon>
        <taxon>Heliantheae alliance</taxon>
        <taxon>Tageteae</taxon>
        <taxon>Tagetes</taxon>
    </lineage>
</organism>
<protein>
    <submittedName>
        <fullName evidence="2">Uncharacterized protein</fullName>
    </submittedName>
</protein>
<dbReference type="PANTHER" id="PTHR19855:SF31">
    <property type="entry name" value="TRANSCRIPTIONAL REGULATOR STERILE APETALA"/>
    <property type="match status" value="1"/>
</dbReference>
<dbReference type="Gene3D" id="2.130.10.10">
    <property type="entry name" value="YVTN repeat-like/Quinoprotein amine dehydrogenase"/>
    <property type="match status" value="1"/>
</dbReference>
<dbReference type="InterPro" id="IPR001680">
    <property type="entry name" value="WD40_rpt"/>
</dbReference>
<feature type="region of interest" description="Disordered" evidence="1">
    <location>
        <begin position="1"/>
        <end position="27"/>
    </location>
</feature>
<dbReference type="InterPro" id="IPR036047">
    <property type="entry name" value="F-box-like_dom_sf"/>
</dbReference>
<dbReference type="SUPFAM" id="SSF81383">
    <property type="entry name" value="F-box domain"/>
    <property type="match status" value="1"/>
</dbReference>
<dbReference type="AlphaFoldDB" id="A0AAD8PBM5"/>
<keyword evidence="3" id="KW-1185">Reference proteome</keyword>
<dbReference type="Gene3D" id="1.20.1280.50">
    <property type="match status" value="1"/>
</dbReference>
<name>A0AAD8PBM5_TARER</name>
<sequence length="437" mass="48956">MSTPSPSSSSEEEDEDAGVDEFEAPSHSRQRFNSSVWPEPFLEALATQIAINAAQSFGRLAVAPALANIFQVCRTWRSISQSAPLWQSLTRRIWHRYHLLHPTWQHEYIYRHRTARNFRSRRYTYTTLNFPPNNNNEPLTCCRLALSDHHIAAGFSDGSVRLFHLPTGLHVTTFHPHQRNHLGIYSRAVCGMFFADNRLVFASLDGDIHVASIDVPGAPRRAHLGDVVTDGVLVDFTGSDRWWVGLYAGVPNRSFHVRNSTTEELVFIGGTLTDPDAVDGWHLLTDLTGHIGRIRITHDDLAVGFTSRRVIVFDLTNQIILAEEEFRRGINVGAADAYDKALVFVNSRGVANVRHVPSLEEICRFMARGSLLGCINGGYSFISVGGGIRVWELDHGEYLYILRERIGDASAMICDERYAAACSSDNAIHLWDFGARL</sequence>
<dbReference type="EMBL" id="JAUHHV010000001">
    <property type="protein sequence ID" value="KAK1439771.1"/>
    <property type="molecule type" value="Genomic_DNA"/>
</dbReference>
<evidence type="ECO:0000313" key="3">
    <source>
        <dbReference type="Proteomes" id="UP001229421"/>
    </source>
</evidence>
<reference evidence="2" key="1">
    <citation type="journal article" date="2023" name="bioRxiv">
        <title>Improved chromosome-level genome assembly for marigold (Tagetes erecta).</title>
        <authorList>
            <person name="Jiang F."/>
            <person name="Yuan L."/>
            <person name="Wang S."/>
            <person name="Wang H."/>
            <person name="Xu D."/>
            <person name="Wang A."/>
            <person name="Fan W."/>
        </authorList>
    </citation>
    <scope>NUCLEOTIDE SEQUENCE</scope>
    <source>
        <strain evidence="2">WSJ</strain>
        <tissue evidence="2">Leaf</tissue>
    </source>
</reference>
<feature type="compositionally biased region" description="Acidic residues" evidence="1">
    <location>
        <begin position="10"/>
        <end position="23"/>
    </location>
</feature>
<dbReference type="SUPFAM" id="SSF50978">
    <property type="entry name" value="WD40 repeat-like"/>
    <property type="match status" value="1"/>
</dbReference>
<proteinExistence type="predicted"/>